<dbReference type="GO" id="GO:0016020">
    <property type="term" value="C:membrane"/>
    <property type="evidence" value="ECO:0007669"/>
    <property type="project" value="UniProtKB-SubCell"/>
</dbReference>
<dbReference type="InterPro" id="IPR013525">
    <property type="entry name" value="ABC2_TM"/>
</dbReference>
<accession>A0A6H9YZH1</accession>
<dbReference type="PANTHER" id="PTHR43229">
    <property type="entry name" value="NODULATION PROTEIN J"/>
    <property type="match status" value="1"/>
</dbReference>
<evidence type="ECO:0000256" key="4">
    <source>
        <dbReference type="ARBA" id="ARBA00023136"/>
    </source>
</evidence>
<evidence type="ECO:0000313" key="8">
    <source>
        <dbReference type="Proteomes" id="UP000468735"/>
    </source>
</evidence>
<reference evidence="7 8" key="1">
    <citation type="submission" date="2019-09" db="EMBL/GenBank/DDBJ databases">
        <title>Actinomadura physcomitrii sp. nov., a novel actinomycete isolated from moss [Physcomitrium sphaericum (Ludw) Fuernr].</title>
        <authorList>
            <person name="Zhuang X."/>
            <person name="Liu C."/>
        </authorList>
    </citation>
    <scope>NUCLEOTIDE SEQUENCE [LARGE SCALE GENOMIC DNA]</scope>
    <source>
        <strain evidence="7 8">HMC1</strain>
    </source>
</reference>
<keyword evidence="4 5" id="KW-0472">Membrane</keyword>
<evidence type="ECO:0000313" key="7">
    <source>
        <dbReference type="EMBL" id="KAB2349684.1"/>
    </source>
</evidence>
<dbReference type="RefSeq" id="WP_151560453.1">
    <property type="nucleotide sequence ID" value="NZ_WBMT01000005.1"/>
</dbReference>
<evidence type="ECO:0000256" key="3">
    <source>
        <dbReference type="ARBA" id="ARBA00022989"/>
    </source>
</evidence>
<protein>
    <submittedName>
        <fullName evidence="7">ABC transporter permease</fullName>
    </submittedName>
</protein>
<evidence type="ECO:0000256" key="1">
    <source>
        <dbReference type="ARBA" id="ARBA00004141"/>
    </source>
</evidence>
<organism evidence="7 8">
    <name type="scientific">Actinomadura rudentiformis</name>
    <dbReference type="NCBI Taxonomy" id="359158"/>
    <lineage>
        <taxon>Bacteria</taxon>
        <taxon>Bacillati</taxon>
        <taxon>Actinomycetota</taxon>
        <taxon>Actinomycetes</taxon>
        <taxon>Streptosporangiales</taxon>
        <taxon>Thermomonosporaceae</taxon>
        <taxon>Actinomadura</taxon>
    </lineage>
</organism>
<evidence type="ECO:0000256" key="5">
    <source>
        <dbReference type="SAM" id="Phobius"/>
    </source>
</evidence>
<keyword evidence="8" id="KW-1185">Reference proteome</keyword>
<proteinExistence type="predicted"/>
<feature type="transmembrane region" description="Helical" evidence="5">
    <location>
        <begin position="171"/>
        <end position="189"/>
    </location>
</feature>
<dbReference type="OrthoDB" id="4332047at2"/>
<comment type="subcellular location">
    <subcellularLocation>
        <location evidence="1">Membrane</location>
        <topology evidence="1">Multi-pass membrane protein</topology>
    </subcellularLocation>
</comment>
<gene>
    <name evidence="7" type="ORF">F8566_13085</name>
</gene>
<dbReference type="Proteomes" id="UP000468735">
    <property type="component" value="Unassembled WGS sequence"/>
</dbReference>
<feature type="transmembrane region" description="Helical" evidence="5">
    <location>
        <begin position="62"/>
        <end position="81"/>
    </location>
</feature>
<keyword evidence="3 5" id="KW-1133">Transmembrane helix</keyword>
<name>A0A6H9YZH1_9ACTN</name>
<comment type="caution">
    <text evidence="7">The sequence shown here is derived from an EMBL/GenBank/DDBJ whole genome shotgun (WGS) entry which is preliminary data.</text>
</comment>
<dbReference type="PANTHER" id="PTHR43229:SF2">
    <property type="entry name" value="NODULATION PROTEIN J"/>
    <property type="match status" value="1"/>
</dbReference>
<feature type="transmembrane region" description="Helical" evidence="5">
    <location>
        <begin position="141"/>
        <end position="164"/>
    </location>
</feature>
<feature type="transmembrane region" description="Helical" evidence="5">
    <location>
        <begin position="227"/>
        <end position="246"/>
    </location>
</feature>
<keyword evidence="2 5" id="KW-0812">Transmembrane</keyword>
<dbReference type="InterPro" id="IPR051784">
    <property type="entry name" value="Nod_factor_ABC_transporter"/>
</dbReference>
<dbReference type="AlphaFoldDB" id="A0A6H9YZH1"/>
<evidence type="ECO:0000259" key="6">
    <source>
        <dbReference type="Pfam" id="PF01061"/>
    </source>
</evidence>
<sequence length="255" mass="25346">MSVAGRSGPTPLAVAVAAIYSAQLSRAKAGGGAMAVVGTLQSVGIVVLLHGTGGTAAEESRATIVAGAALGVVAFLALNLLAQRFGALKSGGGLDYYGSLPIRPAAVVLGLSSGYVTFAIPGAVVTAAIGTALFDLPVTHGWMLVVTTVTCGITFSGIGALCGLMPSRPEIATLAGQLGFTLVLMLGVIPPASWPSVLRPVRAALPLTYDIDALASALTSTPGWPGIATRLAGSAAFGACCLAVAARSYRKALDQ</sequence>
<evidence type="ECO:0000256" key="2">
    <source>
        <dbReference type="ARBA" id="ARBA00022692"/>
    </source>
</evidence>
<dbReference type="GO" id="GO:0140359">
    <property type="term" value="F:ABC-type transporter activity"/>
    <property type="evidence" value="ECO:0007669"/>
    <property type="project" value="InterPro"/>
</dbReference>
<feature type="transmembrane region" description="Helical" evidence="5">
    <location>
        <begin position="29"/>
        <end position="50"/>
    </location>
</feature>
<dbReference type="EMBL" id="WBMT01000005">
    <property type="protein sequence ID" value="KAB2349684.1"/>
    <property type="molecule type" value="Genomic_DNA"/>
</dbReference>
<dbReference type="Pfam" id="PF01061">
    <property type="entry name" value="ABC2_membrane"/>
    <property type="match status" value="1"/>
</dbReference>
<feature type="domain" description="ABC-2 type transporter transmembrane" evidence="6">
    <location>
        <begin position="38"/>
        <end position="217"/>
    </location>
</feature>
<feature type="transmembrane region" description="Helical" evidence="5">
    <location>
        <begin position="102"/>
        <end position="129"/>
    </location>
</feature>